<evidence type="ECO:0000256" key="1">
    <source>
        <dbReference type="SAM" id="MobiDB-lite"/>
    </source>
</evidence>
<dbReference type="AlphaFoldDB" id="A0A318Z7S8"/>
<dbReference type="Proteomes" id="UP000248349">
    <property type="component" value="Unassembled WGS sequence"/>
</dbReference>
<reference evidence="2 3" key="1">
    <citation type="submission" date="2016-12" db="EMBL/GenBank/DDBJ databases">
        <title>The genomes of Aspergillus section Nigri reveals drivers in fungal speciation.</title>
        <authorList>
            <consortium name="DOE Joint Genome Institute"/>
            <person name="Vesth T.C."/>
            <person name="Nybo J."/>
            <person name="Theobald S."/>
            <person name="Brandl J."/>
            <person name="Frisvad J.C."/>
            <person name="Nielsen K.F."/>
            <person name="Lyhne E.K."/>
            <person name="Kogle M.E."/>
            <person name="Kuo A."/>
            <person name="Riley R."/>
            <person name="Clum A."/>
            <person name="Nolan M."/>
            <person name="Lipzen A."/>
            <person name="Salamov A."/>
            <person name="Henrissat B."/>
            <person name="Wiebenga A."/>
            <person name="De Vries R.P."/>
            <person name="Grigoriev I.V."/>
            <person name="Mortensen U.H."/>
            <person name="Andersen M.R."/>
            <person name="Baker S.E."/>
        </authorList>
    </citation>
    <scope>NUCLEOTIDE SEQUENCE [LARGE SCALE GENOMIC DNA]</scope>
    <source>
        <strain evidence="2 3">JOP 1030-1</strain>
    </source>
</reference>
<accession>A0A318Z7S8</accession>
<feature type="region of interest" description="Disordered" evidence="1">
    <location>
        <begin position="1"/>
        <end position="70"/>
    </location>
</feature>
<feature type="compositionally biased region" description="Basic and acidic residues" evidence="1">
    <location>
        <begin position="35"/>
        <end position="54"/>
    </location>
</feature>
<proteinExistence type="predicted"/>
<gene>
    <name evidence="2" type="ORF">BP01DRAFT_102853</name>
</gene>
<dbReference type="EMBL" id="KZ821244">
    <property type="protein sequence ID" value="PYH43361.1"/>
    <property type="molecule type" value="Genomic_DNA"/>
</dbReference>
<name>A0A318Z7S8_9EURO</name>
<evidence type="ECO:0000313" key="2">
    <source>
        <dbReference type="EMBL" id="PYH43361.1"/>
    </source>
</evidence>
<keyword evidence="3" id="KW-1185">Reference proteome</keyword>
<evidence type="ECO:0000313" key="3">
    <source>
        <dbReference type="Proteomes" id="UP000248349"/>
    </source>
</evidence>
<feature type="compositionally biased region" description="Polar residues" evidence="1">
    <location>
        <begin position="14"/>
        <end position="23"/>
    </location>
</feature>
<dbReference type="GeneID" id="37071478"/>
<organism evidence="2 3">
    <name type="scientific">Aspergillus saccharolyticus JOP 1030-1</name>
    <dbReference type="NCBI Taxonomy" id="1450539"/>
    <lineage>
        <taxon>Eukaryota</taxon>
        <taxon>Fungi</taxon>
        <taxon>Dikarya</taxon>
        <taxon>Ascomycota</taxon>
        <taxon>Pezizomycotina</taxon>
        <taxon>Eurotiomycetes</taxon>
        <taxon>Eurotiomycetidae</taxon>
        <taxon>Eurotiales</taxon>
        <taxon>Aspergillaceae</taxon>
        <taxon>Aspergillus</taxon>
        <taxon>Aspergillus subgen. Circumdati</taxon>
    </lineage>
</organism>
<dbReference type="RefSeq" id="XP_025429343.1">
    <property type="nucleotide sequence ID" value="XM_025570250.1"/>
</dbReference>
<sequence length="70" mass="8220">MQALRNSDLHKYETSQMTHNSPTMHIHPPFHSSHIKRESTIPDQKPENPADIEFHPNTLNHIKTREDNKI</sequence>
<protein>
    <submittedName>
        <fullName evidence="2">Uncharacterized protein</fullName>
    </submittedName>
</protein>